<dbReference type="OMA" id="ASVECNY"/>
<reference evidence="1 2" key="1">
    <citation type="journal article" date="2007" name="Nature">
        <title>Evolution of genes and genomes on the Drosophila phylogeny.</title>
        <authorList>
            <consortium name="Drosophila 12 Genomes Consortium"/>
            <person name="Clark A.G."/>
            <person name="Eisen M.B."/>
            <person name="Smith D.R."/>
            <person name="Bergman C.M."/>
            <person name="Oliver B."/>
            <person name="Markow T.A."/>
            <person name="Kaufman T.C."/>
            <person name="Kellis M."/>
            <person name="Gelbart W."/>
            <person name="Iyer V.N."/>
            <person name="Pollard D.A."/>
            <person name="Sackton T.B."/>
            <person name="Larracuente A.M."/>
            <person name="Singh N.D."/>
            <person name="Abad J.P."/>
            <person name="Abt D.N."/>
            <person name="Adryan B."/>
            <person name="Aguade M."/>
            <person name="Akashi H."/>
            <person name="Anderson W.W."/>
            <person name="Aquadro C.F."/>
            <person name="Ardell D.H."/>
            <person name="Arguello R."/>
            <person name="Artieri C.G."/>
            <person name="Barbash D.A."/>
            <person name="Barker D."/>
            <person name="Barsanti P."/>
            <person name="Batterham P."/>
            <person name="Batzoglou S."/>
            <person name="Begun D."/>
            <person name="Bhutkar A."/>
            <person name="Blanco E."/>
            <person name="Bosak S.A."/>
            <person name="Bradley R.K."/>
            <person name="Brand A.D."/>
            <person name="Brent M.R."/>
            <person name="Brooks A.N."/>
            <person name="Brown R.H."/>
            <person name="Butlin R.K."/>
            <person name="Caggese C."/>
            <person name="Calvi B.R."/>
            <person name="Bernardo de Carvalho A."/>
            <person name="Caspi A."/>
            <person name="Castrezana S."/>
            <person name="Celniker S.E."/>
            <person name="Chang J.L."/>
            <person name="Chapple C."/>
            <person name="Chatterji S."/>
            <person name="Chinwalla A."/>
            <person name="Civetta A."/>
            <person name="Clifton S.W."/>
            <person name="Comeron J.M."/>
            <person name="Costello J.C."/>
            <person name="Coyne J.A."/>
            <person name="Daub J."/>
            <person name="David R.G."/>
            <person name="Delcher A.L."/>
            <person name="Delehaunty K."/>
            <person name="Do C.B."/>
            <person name="Ebling H."/>
            <person name="Edwards K."/>
            <person name="Eickbush T."/>
            <person name="Evans J.D."/>
            <person name="Filipski A."/>
            <person name="Findeiss S."/>
            <person name="Freyhult E."/>
            <person name="Fulton L."/>
            <person name="Fulton R."/>
            <person name="Garcia A.C."/>
            <person name="Gardiner A."/>
            <person name="Garfield D.A."/>
            <person name="Garvin B.E."/>
            <person name="Gibson G."/>
            <person name="Gilbert D."/>
            <person name="Gnerre S."/>
            <person name="Godfrey J."/>
            <person name="Good R."/>
            <person name="Gotea V."/>
            <person name="Gravely B."/>
            <person name="Greenberg A.J."/>
            <person name="Griffiths-Jones S."/>
            <person name="Gross S."/>
            <person name="Guigo R."/>
            <person name="Gustafson E.A."/>
            <person name="Haerty W."/>
            <person name="Hahn M.W."/>
            <person name="Halligan D.L."/>
            <person name="Halpern A.L."/>
            <person name="Halter G.M."/>
            <person name="Han M.V."/>
            <person name="Heger A."/>
            <person name="Hillier L."/>
            <person name="Hinrichs A.S."/>
            <person name="Holmes I."/>
            <person name="Hoskins R.A."/>
            <person name="Hubisz M.J."/>
            <person name="Hultmark D."/>
            <person name="Huntley M.A."/>
            <person name="Jaffe D.B."/>
            <person name="Jagadeeshan S."/>
            <person name="Jeck W.R."/>
            <person name="Johnson J."/>
            <person name="Jones C.D."/>
            <person name="Jordan W.C."/>
            <person name="Karpen G.H."/>
            <person name="Kataoka E."/>
            <person name="Keightley P.D."/>
            <person name="Kheradpour P."/>
            <person name="Kirkness E.F."/>
            <person name="Koerich L.B."/>
            <person name="Kristiansen K."/>
            <person name="Kudrna D."/>
            <person name="Kulathinal R.J."/>
            <person name="Kumar S."/>
            <person name="Kwok R."/>
            <person name="Lander E."/>
            <person name="Langley C.H."/>
            <person name="Lapoint R."/>
            <person name="Lazzaro B.P."/>
            <person name="Lee S.J."/>
            <person name="Levesque L."/>
            <person name="Li R."/>
            <person name="Lin C.F."/>
            <person name="Lin M.F."/>
            <person name="Lindblad-Toh K."/>
            <person name="Llopart A."/>
            <person name="Long M."/>
            <person name="Low L."/>
            <person name="Lozovsky E."/>
            <person name="Lu J."/>
            <person name="Luo M."/>
            <person name="Machado C.A."/>
            <person name="Makalowski W."/>
            <person name="Marzo M."/>
            <person name="Matsuda M."/>
            <person name="Matzkin L."/>
            <person name="McAllister B."/>
            <person name="McBride C.S."/>
            <person name="McKernan B."/>
            <person name="McKernan K."/>
            <person name="Mendez-Lago M."/>
            <person name="Minx P."/>
            <person name="Mollenhauer M.U."/>
            <person name="Montooth K."/>
            <person name="Mount S.M."/>
            <person name="Mu X."/>
            <person name="Myers E."/>
            <person name="Negre B."/>
            <person name="Newfeld S."/>
            <person name="Nielsen R."/>
            <person name="Noor M.A."/>
            <person name="O'Grady P."/>
            <person name="Pachter L."/>
            <person name="Papaceit M."/>
            <person name="Parisi M.J."/>
            <person name="Parisi M."/>
            <person name="Parts L."/>
            <person name="Pedersen J.S."/>
            <person name="Pesole G."/>
            <person name="Phillippy A.M."/>
            <person name="Ponting C.P."/>
            <person name="Pop M."/>
            <person name="Porcelli D."/>
            <person name="Powell J.R."/>
            <person name="Prohaska S."/>
            <person name="Pruitt K."/>
            <person name="Puig M."/>
            <person name="Quesneville H."/>
            <person name="Ram K.R."/>
            <person name="Rand D."/>
            <person name="Rasmussen M.D."/>
            <person name="Reed L.K."/>
            <person name="Reenan R."/>
            <person name="Reily A."/>
            <person name="Remington K.A."/>
            <person name="Rieger T.T."/>
            <person name="Ritchie M.G."/>
            <person name="Robin C."/>
            <person name="Rogers Y.H."/>
            <person name="Rohde C."/>
            <person name="Rozas J."/>
            <person name="Rubenfield M.J."/>
            <person name="Ruiz A."/>
            <person name="Russo S."/>
            <person name="Salzberg S.L."/>
            <person name="Sanchez-Gracia A."/>
            <person name="Saranga D.J."/>
            <person name="Sato H."/>
            <person name="Schaeffer S.W."/>
            <person name="Schatz M.C."/>
            <person name="Schlenke T."/>
            <person name="Schwartz R."/>
            <person name="Segarra C."/>
            <person name="Singh R.S."/>
            <person name="Sirot L."/>
            <person name="Sirota M."/>
            <person name="Sisneros N.B."/>
            <person name="Smith C.D."/>
            <person name="Smith T.F."/>
            <person name="Spieth J."/>
            <person name="Stage D.E."/>
            <person name="Stark A."/>
            <person name="Stephan W."/>
            <person name="Strausberg R.L."/>
            <person name="Strempel S."/>
            <person name="Sturgill D."/>
            <person name="Sutton G."/>
            <person name="Sutton G.G."/>
            <person name="Tao W."/>
            <person name="Teichmann S."/>
            <person name="Tobari Y.N."/>
            <person name="Tomimura Y."/>
            <person name="Tsolas J.M."/>
            <person name="Valente V.L."/>
            <person name="Venter E."/>
            <person name="Venter J.C."/>
            <person name="Vicario S."/>
            <person name="Vieira F.G."/>
            <person name="Vilella A.J."/>
            <person name="Villasante A."/>
            <person name="Walenz B."/>
            <person name="Wang J."/>
            <person name="Wasserman M."/>
            <person name="Watts T."/>
            <person name="Wilson D."/>
            <person name="Wilson R.K."/>
            <person name="Wing R.A."/>
            <person name="Wolfner M.F."/>
            <person name="Wong A."/>
            <person name="Wong G.K."/>
            <person name="Wu C.I."/>
            <person name="Wu G."/>
            <person name="Yamamoto D."/>
            <person name="Yang H.P."/>
            <person name="Yang S.P."/>
            <person name="Yorke J.A."/>
            <person name="Yoshida K."/>
            <person name="Zdobnov E."/>
            <person name="Zhang P."/>
            <person name="Zhang Y."/>
            <person name="Zimin A.V."/>
            <person name="Baldwin J."/>
            <person name="Abdouelleil A."/>
            <person name="Abdulkadir J."/>
            <person name="Abebe A."/>
            <person name="Abera B."/>
            <person name="Abreu J."/>
            <person name="Acer S.C."/>
            <person name="Aftuck L."/>
            <person name="Alexander A."/>
            <person name="An P."/>
            <person name="Anderson E."/>
            <person name="Anderson S."/>
            <person name="Arachi H."/>
            <person name="Azer M."/>
            <person name="Bachantsang P."/>
            <person name="Barry A."/>
            <person name="Bayul T."/>
            <person name="Berlin A."/>
            <person name="Bessette D."/>
            <person name="Bloom T."/>
            <person name="Blye J."/>
            <person name="Boguslavskiy L."/>
            <person name="Bonnet C."/>
            <person name="Boukhgalter B."/>
            <person name="Bourzgui I."/>
            <person name="Brown A."/>
            <person name="Cahill P."/>
            <person name="Channer S."/>
            <person name="Cheshatsang Y."/>
            <person name="Chuda L."/>
            <person name="Citroen M."/>
            <person name="Collymore A."/>
            <person name="Cooke P."/>
            <person name="Costello M."/>
            <person name="D'Aco K."/>
            <person name="Daza R."/>
            <person name="De Haan G."/>
            <person name="DeGray S."/>
            <person name="DeMaso C."/>
            <person name="Dhargay N."/>
            <person name="Dooley K."/>
            <person name="Dooley E."/>
            <person name="Doricent M."/>
            <person name="Dorje P."/>
            <person name="Dorjee K."/>
            <person name="Dupes A."/>
            <person name="Elong R."/>
            <person name="Falk J."/>
            <person name="Farina A."/>
            <person name="Faro S."/>
            <person name="Ferguson D."/>
            <person name="Fisher S."/>
            <person name="Foley C.D."/>
            <person name="Franke A."/>
            <person name="Friedrich D."/>
            <person name="Gadbois L."/>
            <person name="Gearin G."/>
            <person name="Gearin C.R."/>
            <person name="Giannoukos G."/>
            <person name="Goode T."/>
            <person name="Graham J."/>
            <person name="Grandbois E."/>
            <person name="Grewal S."/>
            <person name="Gyaltsen K."/>
            <person name="Hafez N."/>
            <person name="Hagos B."/>
            <person name="Hall J."/>
            <person name="Henson C."/>
            <person name="Hollinger A."/>
            <person name="Honan T."/>
            <person name="Huard M.D."/>
            <person name="Hughes L."/>
            <person name="Hurhula B."/>
            <person name="Husby M.E."/>
            <person name="Kamat A."/>
            <person name="Kanga B."/>
            <person name="Kashin S."/>
            <person name="Khazanovich D."/>
            <person name="Kisner P."/>
            <person name="Lance K."/>
            <person name="Lara M."/>
            <person name="Lee W."/>
            <person name="Lennon N."/>
            <person name="Letendre F."/>
            <person name="LeVine R."/>
            <person name="Lipovsky A."/>
            <person name="Liu X."/>
            <person name="Liu J."/>
            <person name="Liu S."/>
            <person name="Lokyitsang T."/>
            <person name="Lokyitsang Y."/>
            <person name="Lubonja R."/>
            <person name="Lui A."/>
            <person name="MacDonald P."/>
            <person name="Magnisalis V."/>
            <person name="Maru K."/>
            <person name="Matthews C."/>
            <person name="McCusker W."/>
            <person name="McDonough S."/>
            <person name="Mehta T."/>
            <person name="Meldrim J."/>
            <person name="Meneus L."/>
            <person name="Mihai O."/>
            <person name="Mihalev A."/>
            <person name="Mihova T."/>
            <person name="Mittelman R."/>
            <person name="Mlenga V."/>
            <person name="Montmayeur A."/>
            <person name="Mulrain L."/>
            <person name="Navidi A."/>
            <person name="Naylor J."/>
            <person name="Negash T."/>
            <person name="Nguyen T."/>
            <person name="Nguyen N."/>
            <person name="Nicol R."/>
            <person name="Norbu C."/>
            <person name="Norbu N."/>
            <person name="Novod N."/>
            <person name="O'Neill B."/>
            <person name="Osman S."/>
            <person name="Markiewicz E."/>
            <person name="Oyono O.L."/>
            <person name="Patti C."/>
            <person name="Phunkhang P."/>
            <person name="Pierre F."/>
            <person name="Priest M."/>
            <person name="Raghuraman S."/>
            <person name="Rege F."/>
            <person name="Reyes R."/>
            <person name="Rise C."/>
            <person name="Rogov P."/>
            <person name="Ross K."/>
            <person name="Ryan E."/>
            <person name="Settipalli S."/>
            <person name="Shea T."/>
            <person name="Sherpa N."/>
            <person name="Shi L."/>
            <person name="Shih D."/>
            <person name="Sparrow T."/>
            <person name="Spaulding J."/>
            <person name="Stalker J."/>
            <person name="Stange-Thomann N."/>
            <person name="Stavropoulos S."/>
            <person name="Stone C."/>
            <person name="Strader C."/>
            <person name="Tesfaye S."/>
            <person name="Thomson T."/>
            <person name="Thoulutsang Y."/>
            <person name="Thoulutsang D."/>
            <person name="Topham K."/>
            <person name="Topping I."/>
            <person name="Tsamla T."/>
            <person name="Vassiliev H."/>
            <person name="Vo A."/>
            <person name="Wangchuk T."/>
            <person name="Wangdi T."/>
            <person name="Weiand M."/>
            <person name="Wilkinson J."/>
            <person name="Wilson A."/>
            <person name="Yadav S."/>
            <person name="Young G."/>
            <person name="Yu Q."/>
            <person name="Zembek L."/>
            <person name="Zhong D."/>
            <person name="Zimmer A."/>
            <person name="Zwirko Z."/>
            <person name="Jaffe D.B."/>
            <person name="Alvarez P."/>
            <person name="Brockman W."/>
            <person name="Butler J."/>
            <person name="Chin C."/>
            <person name="Gnerre S."/>
            <person name="Grabherr M."/>
            <person name="Kleber M."/>
            <person name="Mauceli E."/>
            <person name="MacCallum I."/>
        </authorList>
    </citation>
    <scope>NUCLEOTIDE SEQUENCE [LARGE SCALE GENOMIC DNA]</scope>
    <source>
        <strain evidence="2">MSH-3 / Tucson 14011-0111.49</strain>
    </source>
</reference>
<accession>B4GIR3</accession>
<evidence type="ECO:0000313" key="2">
    <source>
        <dbReference type="Proteomes" id="UP000008744"/>
    </source>
</evidence>
<evidence type="ECO:0000313" key="1">
    <source>
        <dbReference type="EMBL" id="EDW35398.1"/>
    </source>
</evidence>
<organism evidence="2">
    <name type="scientific">Drosophila persimilis</name>
    <name type="common">Fruit fly</name>
    <dbReference type="NCBI Taxonomy" id="7234"/>
    <lineage>
        <taxon>Eukaryota</taxon>
        <taxon>Metazoa</taxon>
        <taxon>Ecdysozoa</taxon>
        <taxon>Arthropoda</taxon>
        <taxon>Hexapoda</taxon>
        <taxon>Insecta</taxon>
        <taxon>Pterygota</taxon>
        <taxon>Neoptera</taxon>
        <taxon>Endopterygota</taxon>
        <taxon>Diptera</taxon>
        <taxon>Brachycera</taxon>
        <taxon>Muscomorpha</taxon>
        <taxon>Ephydroidea</taxon>
        <taxon>Drosophilidae</taxon>
        <taxon>Drosophila</taxon>
        <taxon>Sophophora</taxon>
    </lineage>
</organism>
<keyword evidence="2" id="KW-1185">Reference proteome</keyword>
<dbReference type="Proteomes" id="UP000008744">
    <property type="component" value="Unassembled WGS sequence"/>
</dbReference>
<name>B4GIR3_DROPE</name>
<sequence length="180" mass="19780">MATGPKTGACIDQDMVRTVSGSVALRLVSCPFIWQKNFGRATATASVQGLSELFASYFNQREAEVDSASAASCGGGRCSFGFLSQNQAAHSAPAAFECNCSGSGGSSAASVECNYCWRCRWRCRFRSRPWQPYATIRIRLPPKKRIYCNRLQVPQVPHACQRCFCRLLLQSPADCVSVRF</sequence>
<dbReference type="EMBL" id="CH479183">
    <property type="protein sequence ID" value="EDW35398.1"/>
    <property type="molecule type" value="Genomic_DNA"/>
</dbReference>
<gene>
    <name evidence="1" type="primary">Dper\GL17243</name>
    <name evidence="1" type="ORF">Dper_GL17243</name>
</gene>
<dbReference type="HOGENOM" id="CLU_1497795_0_0_1"/>
<proteinExistence type="predicted"/>
<dbReference type="AlphaFoldDB" id="B4GIR3"/>
<protein>
    <submittedName>
        <fullName evidence="1">GL17243</fullName>
    </submittedName>
</protein>